<name>A0ABV0BT69_9SPHI</name>
<dbReference type="SUPFAM" id="SSF51658">
    <property type="entry name" value="Xylose isomerase-like"/>
    <property type="match status" value="1"/>
</dbReference>
<dbReference type="RefSeq" id="WP_346581239.1">
    <property type="nucleotide sequence ID" value="NZ_JBDJLH010000002.1"/>
</dbReference>
<dbReference type="Gene3D" id="3.20.20.150">
    <property type="entry name" value="Divalent-metal-dependent TIM barrel enzymes"/>
    <property type="match status" value="1"/>
</dbReference>
<sequence>MKLKFLTCSLLLAVTGMGTTFNNVQAQEQIRTKEIGLQLYSVRSMIGSHVQPDTYNADYFSVLQKLAKMGYTSVESAGYKDGMFYNTTPQVFKKNVEKAGMKVLSSHASRTLTQEELASGDFSKALSWWKETIIAHKAAGIKYIVTPWLDLPKTIKDLDTECQYLNEIGQLCREYGIKYGYHNHAHEFEKVEGKVVMLDYMIEHTKPENVFFEMDVYWTIIGKASPVDYFKKYPGRYATLHIKDHSEIGQSGMVGFDAIFANTDIAGVENIFVELEETTADLEVGLKQSIDYLLKAPFVKKTYQK</sequence>
<proteinExistence type="predicted"/>
<comment type="caution">
    <text evidence="3">The sequence shown here is derived from an EMBL/GenBank/DDBJ whole genome shotgun (WGS) entry which is preliminary data.</text>
</comment>
<accession>A0ABV0BT69</accession>
<dbReference type="InterPro" id="IPR013022">
    <property type="entry name" value="Xyl_isomerase-like_TIM-brl"/>
</dbReference>
<dbReference type="PANTHER" id="PTHR12110:SF41">
    <property type="entry name" value="INOSOSE DEHYDRATASE"/>
    <property type="match status" value="1"/>
</dbReference>
<dbReference type="InterPro" id="IPR050312">
    <property type="entry name" value="IolE/XylAMocC-like"/>
</dbReference>
<dbReference type="InterPro" id="IPR036237">
    <property type="entry name" value="Xyl_isomerase-like_sf"/>
</dbReference>
<evidence type="ECO:0000259" key="2">
    <source>
        <dbReference type="Pfam" id="PF01261"/>
    </source>
</evidence>
<keyword evidence="4" id="KW-1185">Reference proteome</keyword>
<keyword evidence="1" id="KW-0732">Signal</keyword>
<evidence type="ECO:0000256" key="1">
    <source>
        <dbReference type="SAM" id="SignalP"/>
    </source>
</evidence>
<feature type="signal peptide" evidence="1">
    <location>
        <begin position="1"/>
        <end position="26"/>
    </location>
</feature>
<dbReference type="Proteomes" id="UP001409291">
    <property type="component" value="Unassembled WGS sequence"/>
</dbReference>
<evidence type="ECO:0000313" key="4">
    <source>
        <dbReference type="Proteomes" id="UP001409291"/>
    </source>
</evidence>
<keyword evidence="3" id="KW-0413">Isomerase</keyword>
<dbReference type="EMBL" id="JBDJNQ010000004">
    <property type="protein sequence ID" value="MEN5377712.1"/>
    <property type="molecule type" value="Genomic_DNA"/>
</dbReference>
<dbReference type="PANTHER" id="PTHR12110">
    <property type="entry name" value="HYDROXYPYRUVATE ISOMERASE"/>
    <property type="match status" value="1"/>
</dbReference>
<dbReference type="Pfam" id="PF01261">
    <property type="entry name" value="AP_endonuc_2"/>
    <property type="match status" value="1"/>
</dbReference>
<gene>
    <name evidence="3" type="ORF">ABE541_10595</name>
</gene>
<feature type="domain" description="Xylose isomerase-like TIM barrel" evidence="2">
    <location>
        <begin position="63"/>
        <end position="294"/>
    </location>
</feature>
<organism evidence="3 4">
    <name type="scientific">Sphingobacterium kitahiroshimense</name>
    <dbReference type="NCBI Taxonomy" id="470446"/>
    <lineage>
        <taxon>Bacteria</taxon>
        <taxon>Pseudomonadati</taxon>
        <taxon>Bacteroidota</taxon>
        <taxon>Sphingobacteriia</taxon>
        <taxon>Sphingobacteriales</taxon>
        <taxon>Sphingobacteriaceae</taxon>
        <taxon>Sphingobacterium</taxon>
    </lineage>
</organism>
<feature type="chain" id="PRO_5045138291" evidence="1">
    <location>
        <begin position="27"/>
        <end position="305"/>
    </location>
</feature>
<protein>
    <submittedName>
        <fullName evidence="3">Sugar phosphate isomerase/epimerase</fullName>
    </submittedName>
</protein>
<evidence type="ECO:0000313" key="3">
    <source>
        <dbReference type="EMBL" id="MEN5377712.1"/>
    </source>
</evidence>
<dbReference type="GO" id="GO:0016853">
    <property type="term" value="F:isomerase activity"/>
    <property type="evidence" value="ECO:0007669"/>
    <property type="project" value="UniProtKB-KW"/>
</dbReference>
<reference evidence="3 4" key="1">
    <citation type="submission" date="2024-04" db="EMBL/GenBank/DDBJ databases">
        <title>WGS of bacteria from Torrens River.</title>
        <authorList>
            <person name="Wyrsch E.R."/>
            <person name="Drigo B."/>
        </authorList>
    </citation>
    <scope>NUCLEOTIDE SEQUENCE [LARGE SCALE GENOMIC DNA]</scope>
    <source>
        <strain evidence="3 4">TWI391</strain>
    </source>
</reference>